<comment type="caution">
    <text evidence="3">The sequence shown here is derived from an EMBL/GenBank/DDBJ whole genome shotgun (WGS) entry which is preliminary data.</text>
</comment>
<keyword evidence="1" id="KW-0472">Membrane</keyword>
<evidence type="ECO:0000313" key="4">
    <source>
        <dbReference type="Proteomes" id="UP000298493"/>
    </source>
</evidence>
<protein>
    <recommendedName>
        <fullName evidence="2">Luciferase domain-containing protein</fullName>
    </recommendedName>
</protein>
<proteinExistence type="predicted"/>
<dbReference type="STRING" id="86259.A0A4Z1PHW6"/>
<dbReference type="OrthoDB" id="5358398at2759"/>
<reference evidence="3 4" key="1">
    <citation type="submission" date="2019-04" db="EMBL/GenBank/DDBJ databases">
        <title>High contiguity whole genome sequence and gene annotation resource for two Venturia nashicola isolates.</title>
        <authorList>
            <person name="Prokchorchik M."/>
            <person name="Won K."/>
            <person name="Lee Y."/>
            <person name="Choi E.D."/>
            <person name="Segonzac C."/>
            <person name="Sohn K.H."/>
        </authorList>
    </citation>
    <scope>NUCLEOTIDE SEQUENCE [LARGE SCALE GENOMIC DNA]</scope>
    <source>
        <strain evidence="3 4">PRI2</strain>
    </source>
</reference>
<name>A0A4Z1PHW6_9PEZI</name>
<feature type="transmembrane region" description="Helical" evidence="1">
    <location>
        <begin position="20"/>
        <end position="38"/>
    </location>
</feature>
<dbReference type="AlphaFoldDB" id="A0A4Z1PHW6"/>
<gene>
    <name evidence="3" type="ORF">E6O75_ATG05132</name>
</gene>
<dbReference type="Pfam" id="PF17648">
    <property type="entry name" value="Luciferase"/>
    <property type="match status" value="1"/>
</dbReference>
<evidence type="ECO:0000259" key="2">
    <source>
        <dbReference type="Pfam" id="PF17648"/>
    </source>
</evidence>
<keyword evidence="4" id="KW-1185">Reference proteome</keyword>
<feature type="domain" description="Luciferase" evidence="2">
    <location>
        <begin position="177"/>
        <end position="245"/>
    </location>
</feature>
<dbReference type="PANTHER" id="PTHR38695">
    <property type="entry name" value="AMINO ACID PERMEASE_ SLC12A DOMAIN-CONTAINING PROTEIN"/>
    <property type="match status" value="1"/>
</dbReference>
<sequence>MSFPKFYPHIATSDLTLAQFLASAAALAVATVFLVAYIDYHHYCSLGDHGLPGNFQGWKKQLQMSRFARKDTRIPAPYNLESILKDYGPYATRSFFNIPLQDRIGNRPRISGFVAPQRQICDQASTEMKMRMNSHLDSLASTNGRLLQRELSRLEGPVPAVQLHPSLPMPAFLERIRGEIIHIHPPDGSTHLVLSLEDSKTSIKRGWGERHRLSGGRMLPWNYTLVYAPRDEKEFEVWKGIVEAAASFCCAQAGKIEGI</sequence>
<dbReference type="PANTHER" id="PTHR38695:SF1">
    <property type="entry name" value="AMINO ACID PERMEASE_ SLC12A DOMAIN-CONTAINING PROTEIN"/>
    <property type="match status" value="1"/>
</dbReference>
<dbReference type="EMBL" id="SNSC02000009">
    <property type="protein sequence ID" value="TID21737.1"/>
    <property type="molecule type" value="Genomic_DNA"/>
</dbReference>
<dbReference type="InterPro" id="IPR040841">
    <property type="entry name" value="Luciferase_dom"/>
</dbReference>
<evidence type="ECO:0000256" key="1">
    <source>
        <dbReference type="SAM" id="Phobius"/>
    </source>
</evidence>
<accession>A0A4Z1PHW6</accession>
<keyword evidence="1" id="KW-1133">Transmembrane helix</keyword>
<keyword evidence="1" id="KW-0812">Transmembrane</keyword>
<organism evidence="3 4">
    <name type="scientific">Venturia nashicola</name>
    <dbReference type="NCBI Taxonomy" id="86259"/>
    <lineage>
        <taxon>Eukaryota</taxon>
        <taxon>Fungi</taxon>
        <taxon>Dikarya</taxon>
        <taxon>Ascomycota</taxon>
        <taxon>Pezizomycotina</taxon>
        <taxon>Dothideomycetes</taxon>
        <taxon>Pleosporomycetidae</taxon>
        <taxon>Venturiales</taxon>
        <taxon>Venturiaceae</taxon>
        <taxon>Venturia</taxon>
    </lineage>
</organism>
<dbReference type="Proteomes" id="UP000298493">
    <property type="component" value="Unassembled WGS sequence"/>
</dbReference>
<evidence type="ECO:0000313" key="3">
    <source>
        <dbReference type="EMBL" id="TID21737.1"/>
    </source>
</evidence>
<dbReference type="InterPro" id="IPR048273">
    <property type="entry name" value="Luciferase"/>
</dbReference>